<dbReference type="GO" id="GO:0015934">
    <property type="term" value="C:large ribosomal subunit"/>
    <property type="evidence" value="ECO:0007669"/>
    <property type="project" value="InterPro"/>
</dbReference>
<keyword evidence="7" id="KW-1185">Reference proteome</keyword>
<evidence type="ECO:0000256" key="2">
    <source>
        <dbReference type="ARBA" id="ARBA00022980"/>
    </source>
</evidence>
<dbReference type="PANTHER" id="PTHR35534">
    <property type="entry name" value="50S RIBOSOMAL PROTEIN L32"/>
    <property type="match status" value="1"/>
</dbReference>
<evidence type="ECO:0000256" key="5">
    <source>
        <dbReference type="HAMAP-Rule" id="MF_00340"/>
    </source>
</evidence>
<comment type="similarity">
    <text evidence="1 5">Belongs to the bacterial ribosomal protein bL32 family.</text>
</comment>
<keyword evidence="3 5" id="KW-0687">Ribonucleoprotein</keyword>
<dbReference type="GO" id="GO:0006412">
    <property type="term" value="P:translation"/>
    <property type="evidence" value="ECO:0007669"/>
    <property type="project" value="UniProtKB-UniRule"/>
</dbReference>
<dbReference type="PANTHER" id="PTHR35534:SF2">
    <property type="entry name" value="LARGE RIBOSOMAL SUBUNIT PROTEIN BL32"/>
    <property type="match status" value="1"/>
</dbReference>
<dbReference type="RefSeq" id="WP_191140103.1">
    <property type="nucleotide sequence ID" value="NZ_JACXAG020000002.1"/>
</dbReference>
<proteinExistence type="inferred from homology"/>
<keyword evidence="2 5" id="KW-0689">Ribosomal protein</keyword>
<reference evidence="6" key="1">
    <citation type="submission" date="2020-09" db="EMBL/GenBank/DDBJ databases">
        <title>A novel bacterium of genus Hazenella, isolated from South China Sea.</title>
        <authorList>
            <person name="Huang H."/>
            <person name="Mo K."/>
            <person name="Hu Y."/>
        </authorList>
    </citation>
    <scope>NUCLEOTIDE SEQUENCE</scope>
    <source>
        <strain evidence="6">IB182357</strain>
    </source>
</reference>
<evidence type="ECO:0000256" key="1">
    <source>
        <dbReference type="ARBA" id="ARBA00008560"/>
    </source>
</evidence>
<dbReference type="Pfam" id="PF01783">
    <property type="entry name" value="Ribosomal_L32p"/>
    <property type="match status" value="1"/>
</dbReference>
<dbReference type="EMBL" id="JACXAH010000003">
    <property type="protein sequence ID" value="MBD1371405.1"/>
    <property type="molecule type" value="Genomic_DNA"/>
</dbReference>
<dbReference type="HAMAP" id="MF_00340">
    <property type="entry name" value="Ribosomal_bL32"/>
    <property type="match status" value="1"/>
</dbReference>
<dbReference type="InterPro" id="IPR002677">
    <property type="entry name" value="Ribosomal_bL32"/>
</dbReference>
<evidence type="ECO:0000256" key="3">
    <source>
        <dbReference type="ARBA" id="ARBA00023274"/>
    </source>
</evidence>
<accession>A0A926NA46</accession>
<dbReference type="InterPro" id="IPR011332">
    <property type="entry name" value="Ribosomal_zn-bd"/>
</dbReference>
<dbReference type="InterPro" id="IPR044957">
    <property type="entry name" value="Ribosomal_bL32_bact"/>
</dbReference>
<dbReference type="AlphaFoldDB" id="A0A926NA46"/>
<dbReference type="GO" id="GO:0003735">
    <property type="term" value="F:structural constituent of ribosome"/>
    <property type="evidence" value="ECO:0007669"/>
    <property type="project" value="InterPro"/>
</dbReference>
<evidence type="ECO:0000256" key="4">
    <source>
        <dbReference type="ARBA" id="ARBA00035178"/>
    </source>
</evidence>
<dbReference type="SUPFAM" id="SSF57829">
    <property type="entry name" value="Zn-binding ribosomal proteins"/>
    <property type="match status" value="1"/>
</dbReference>
<gene>
    <name evidence="5 6" type="primary">rpmF</name>
    <name evidence="6" type="ORF">IC620_03430</name>
</gene>
<name>A0A926NA46_9BACL</name>
<organism evidence="6 7">
    <name type="scientific">Polycladospora coralii</name>
    <dbReference type="NCBI Taxonomy" id="2771432"/>
    <lineage>
        <taxon>Bacteria</taxon>
        <taxon>Bacillati</taxon>
        <taxon>Bacillota</taxon>
        <taxon>Bacilli</taxon>
        <taxon>Bacillales</taxon>
        <taxon>Thermoactinomycetaceae</taxon>
        <taxon>Polycladospora</taxon>
    </lineage>
</organism>
<evidence type="ECO:0000313" key="7">
    <source>
        <dbReference type="Proteomes" id="UP000661691"/>
    </source>
</evidence>
<dbReference type="NCBIfam" id="TIGR01031">
    <property type="entry name" value="rpmF_bact"/>
    <property type="match status" value="1"/>
</dbReference>
<comment type="caution">
    <text evidence="6">The sequence shown here is derived from an EMBL/GenBank/DDBJ whole genome shotgun (WGS) entry which is preliminary data.</text>
</comment>
<sequence length="60" mass="6690">MAVPFRRTSKTRKRKRRTHFKLTVAGMGTCPQCGAAKLSHRVCKECGHYKGAEVEGVVND</sequence>
<dbReference type="Proteomes" id="UP000661691">
    <property type="component" value="Unassembled WGS sequence"/>
</dbReference>
<protein>
    <recommendedName>
        <fullName evidence="4 5">Large ribosomal subunit protein bL32</fullName>
    </recommendedName>
</protein>
<evidence type="ECO:0000313" key="6">
    <source>
        <dbReference type="EMBL" id="MBD1371405.1"/>
    </source>
</evidence>